<accession>A0A210P6L4</accession>
<feature type="transmembrane region" description="Helical" evidence="9">
    <location>
        <begin position="204"/>
        <end position="237"/>
    </location>
</feature>
<dbReference type="Proteomes" id="UP000196649">
    <property type="component" value="Unassembled WGS sequence"/>
</dbReference>
<dbReference type="Pfam" id="PF03609">
    <property type="entry name" value="EII-Sor"/>
    <property type="match status" value="1"/>
</dbReference>
<proteinExistence type="predicted"/>
<comment type="subcellular location">
    <subcellularLocation>
        <location evidence="1">Cell membrane</location>
        <topology evidence="1">Multi-pass membrane protein</topology>
    </subcellularLocation>
</comment>
<evidence type="ECO:0000256" key="8">
    <source>
        <dbReference type="ARBA" id="ARBA00023136"/>
    </source>
</evidence>
<evidence type="ECO:0000256" key="7">
    <source>
        <dbReference type="ARBA" id="ARBA00022989"/>
    </source>
</evidence>
<dbReference type="EMBL" id="MXAL01000012">
    <property type="protein sequence ID" value="OWF32116.1"/>
    <property type="molecule type" value="Genomic_DNA"/>
</dbReference>
<feature type="transmembrane region" description="Helical" evidence="9">
    <location>
        <begin position="91"/>
        <end position="113"/>
    </location>
</feature>
<dbReference type="PANTHER" id="PTHR32502:SF8">
    <property type="entry name" value="N-ACETYLGALACTOSAMINE PERMEASE IIC COMPONENT 1"/>
    <property type="match status" value="1"/>
</dbReference>
<dbReference type="InterPro" id="IPR004700">
    <property type="entry name" value="PTS_IIC_man"/>
</dbReference>
<dbReference type="PROSITE" id="PS51106">
    <property type="entry name" value="PTS_EIIC_TYPE_4"/>
    <property type="match status" value="1"/>
</dbReference>
<evidence type="ECO:0000256" key="6">
    <source>
        <dbReference type="ARBA" id="ARBA00022692"/>
    </source>
</evidence>
<comment type="caution">
    <text evidence="10">The sequence shown here is derived from an EMBL/GenBank/DDBJ whole genome shotgun (WGS) entry which is preliminary data.</text>
</comment>
<keyword evidence="2" id="KW-0813">Transport</keyword>
<sequence>MQTFLIFLVAIFGYAEYFLFGRGQTYRPIVMCAVTGLALGDFKAGIIIGAQMELAFIGVQEIGLSTPQDMVSASIIGTAIAIRTNGSFSTAIAFGLPISMLVLFVQNLVYILISPLFVQKCEDIAGKGETKKFSRWAFWGGTLLHFGPSIILVTVTFVLGNYFAKTIMSFIPKFVQDGLVIASGILPAFGFAMLLEMIMKKDVFPFFFVGFLMAAYLKIPIIGIAFFGVVIVAIMYFRDEQNKNNQKEEVSTDEDDDF</sequence>
<dbReference type="GO" id="GO:0005886">
    <property type="term" value="C:plasma membrane"/>
    <property type="evidence" value="ECO:0007669"/>
    <property type="project" value="UniProtKB-SubCell"/>
</dbReference>
<organism evidence="10 11">
    <name type="scientific">Companilactobacillus kimchii</name>
    <dbReference type="NCBI Taxonomy" id="2801452"/>
    <lineage>
        <taxon>Bacteria</taxon>
        <taxon>Bacillati</taxon>
        <taxon>Bacillota</taxon>
        <taxon>Bacilli</taxon>
        <taxon>Lactobacillales</taxon>
        <taxon>Lactobacillaceae</taxon>
        <taxon>Companilactobacillus</taxon>
    </lineage>
</organism>
<evidence type="ECO:0000256" key="3">
    <source>
        <dbReference type="ARBA" id="ARBA00022475"/>
    </source>
</evidence>
<evidence type="ECO:0000313" key="10">
    <source>
        <dbReference type="EMBL" id="OWF32116.1"/>
    </source>
</evidence>
<keyword evidence="8 9" id="KW-0472">Membrane</keyword>
<evidence type="ECO:0000256" key="5">
    <source>
        <dbReference type="ARBA" id="ARBA00022683"/>
    </source>
</evidence>
<dbReference type="InterPro" id="IPR050303">
    <property type="entry name" value="GatZ_KbaZ_carbometab"/>
</dbReference>
<keyword evidence="5" id="KW-0598">Phosphotransferase system</keyword>
<gene>
    <name evidence="10" type="ORF">LKACC12383_02352</name>
</gene>
<keyword evidence="6 9" id="KW-0812">Transmembrane</keyword>
<feature type="transmembrane region" description="Helical" evidence="9">
    <location>
        <begin position="136"/>
        <end position="159"/>
    </location>
</feature>
<name>A0A210P6L4_9LACO</name>
<dbReference type="PANTHER" id="PTHR32502">
    <property type="entry name" value="N-ACETYLGALACTOSAMINE PERMEASE II COMPONENT-RELATED"/>
    <property type="match status" value="1"/>
</dbReference>
<evidence type="ECO:0000256" key="4">
    <source>
        <dbReference type="ARBA" id="ARBA00022597"/>
    </source>
</evidence>
<feature type="transmembrane region" description="Helical" evidence="9">
    <location>
        <begin position="179"/>
        <end position="198"/>
    </location>
</feature>
<protein>
    <submittedName>
        <fullName evidence="10">N-acetylgalactosamine permease IIC component</fullName>
    </submittedName>
</protein>
<evidence type="ECO:0000313" key="11">
    <source>
        <dbReference type="Proteomes" id="UP000196649"/>
    </source>
</evidence>
<evidence type="ECO:0000256" key="2">
    <source>
        <dbReference type="ARBA" id="ARBA00022448"/>
    </source>
</evidence>
<keyword evidence="7 9" id="KW-1133">Transmembrane helix</keyword>
<reference evidence="10 11" key="1">
    <citation type="submission" date="2017-03" db="EMBL/GenBank/DDBJ databases">
        <title>Genome sequence of Lactobacillus kimchii KACC 12383.</title>
        <authorList>
            <person name="Chun J."/>
        </authorList>
    </citation>
    <scope>NUCLEOTIDE SEQUENCE [LARGE SCALE GENOMIC DNA]</scope>
    <source>
        <strain evidence="10 11">KACC 12383</strain>
    </source>
</reference>
<dbReference type="RefSeq" id="WP_054643757.1">
    <property type="nucleotide sequence ID" value="NZ_LNUB01000013.1"/>
</dbReference>
<dbReference type="AlphaFoldDB" id="A0A210P6L4"/>
<dbReference type="GO" id="GO:0009401">
    <property type="term" value="P:phosphoenolpyruvate-dependent sugar phosphotransferase system"/>
    <property type="evidence" value="ECO:0007669"/>
    <property type="project" value="UniProtKB-KW"/>
</dbReference>
<keyword evidence="4" id="KW-0762">Sugar transport</keyword>
<evidence type="ECO:0000256" key="9">
    <source>
        <dbReference type="SAM" id="Phobius"/>
    </source>
</evidence>
<keyword evidence="3" id="KW-1003">Cell membrane</keyword>
<evidence type="ECO:0000256" key="1">
    <source>
        <dbReference type="ARBA" id="ARBA00004651"/>
    </source>
</evidence>